<protein>
    <submittedName>
        <fullName evidence="2">Uncharacterized protein</fullName>
    </submittedName>
</protein>
<feature type="transmembrane region" description="Helical" evidence="1">
    <location>
        <begin position="499"/>
        <end position="518"/>
    </location>
</feature>
<feature type="transmembrane region" description="Helical" evidence="1">
    <location>
        <begin position="459"/>
        <end position="478"/>
    </location>
</feature>
<dbReference type="AlphaFoldDB" id="A0A2H3D6M0"/>
<dbReference type="EMBL" id="KZ293680">
    <property type="protein sequence ID" value="PBK87072.1"/>
    <property type="molecule type" value="Genomic_DNA"/>
</dbReference>
<keyword evidence="1" id="KW-1133">Transmembrane helix</keyword>
<name>A0A2H3D6M0_ARMGA</name>
<feature type="transmembrane region" description="Helical" evidence="1">
    <location>
        <begin position="524"/>
        <end position="549"/>
    </location>
</feature>
<sequence length="694" mass="77917">MLAGAILLATAKIRAKRKHSIAAPFKIMQSQEKSSLQYMYIMSKRVEEDECICYFQNLATVSWWWKWLQLGHRQLVQSITVGFTYRFGSKILVQNCPVFAYDLSIKSRRGNPFPKTGGISCEILGTKPTFEIQSKSGCEYKGIWIRIWDPNPEGHLLEARDLSLGRDFPFGIWYPNPNSKFPTLNTQAKVCRTGFASQNQIKFTKVFDPPKLLIHRSSASPQSEVKFESLSTPRALVPLGDRGDVDRFTVLLVHYKECTCGPALKALSATRWYCIILSSSDLSDKNADMTWSLISWDYLITFDDEVRPYCSSHVGLSTDQLKDHFVLGASSFWHGPIFVWHLKIGWAVLRKIMDQILILCTTRCALGVHLENADERFLYHLCENGTMIGAYDACFVGTESSSVLYVTMQLLVIESILVLQIWAIMGKRRWILWTFFSLLVCSTTTSIMLNLHFFFNSAILLYAIPTLIFETIIFVSAAHHGIKQSGGVRSLLLQDTTPFRYGPTPILHLVFQGSVLYFTADDYFSILCSLPVMAFINPGLGITIMSVTINHMLLHLRKQGLSDTVGPPSQGVELTTLRATANHAMSLEAGENVMSIGPFPQGSSKHHSFHQWHAASSEVSYPDHNASGHSVASSFSSQRLGITDQTRASMSSVNSSSDVITFLESGPIFTQSSLTASYWLLPHHETPMPQKRRM</sequence>
<organism evidence="2 3">
    <name type="scientific">Armillaria gallica</name>
    <name type="common">Bulbous honey fungus</name>
    <name type="synonym">Armillaria bulbosa</name>
    <dbReference type="NCBI Taxonomy" id="47427"/>
    <lineage>
        <taxon>Eukaryota</taxon>
        <taxon>Fungi</taxon>
        <taxon>Dikarya</taxon>
        <taxon>Basidiomycota</taxon>
        <taxon>Agaricomycotina</taxon>
        <taxon>Agaricomycetes</taxon>
        <taxon>Agaricomycetidae</taxon>
        <taxon>Agaricales</taxon>
        <taxon>Marasmiineae</taxon>
        <taxon>Physalacriaceae</taxon>
        <taxon>Armillaria</taxon>
    </lineage>
</organism>
<dbReference type="InParanoid" id="A0A2H3D6M0"/>
<keyword evidence="1" id="KW-0812">Transmembrane</keyword>
<keyword evidence="3" id="KW-1185">Reference proteome</keyword>
<proteinExistence type="predicted"/>
<gene>
    <name evidence="2" type="ORF">ARMGADRAFT_1034971</name>
</gene>
<reference evidence="3" key="1">
    <citation type="journal article" date="2017" name="Nat. Ecol. Evol.">
        <title>Genome expansion and lineage-specific genetic innovations in the forest pathogenic fungi Armillaria.</title>
        <authorList>
            <person name="Sipos G."/>
            <person name="Prasanna A.N."/>
            <person name="Walter M.C."/>
            <person name="O'Connor E."/>
            <person name="Balint B."/>
            <person name="Krizsan K."/>
            <person name="Kiss B."/>
            <person name="Hess J."/>
            <person name="Varga T."/>
            <person name="Slot J."/>
            <person name="Riley R."/>
            <person name="Boka B."/>
            <person name="Rigling D."/>
            <person name="Barry K."/>
            <person name="Lee J."/>
            <person name="Mihaltcheva S."/>
            <person name="LaButti K."/>
            <person name="Lipzen A."/>
            <person name="Waldron R."/>
            <person name="Moloney N.M."/>
            <person name="Sperisen C."/>
            <person name="Kredics L."/>
            <person name="Vagvoelgyi C."/>
            <person name="Patrignani A."/>
            <person name="Fitzpatrick D."/>
            <person name="Nagy I."/>
            <person name="Doyle S."/>
            <person name="Anderson J.B."/>
            <person name="Grigoriev I.V."/>
            <person name="Gueldener U."/>
            <person name="Muensterkoetter M."/>
            <person name="Nagy L.G."/>
        </authorList>
    </citation>
    <scope>NUCLEOTIDE SEQUENCE [LARGE SCALE GENOMIC DNA]</scope>
    <source>
        <strain evidence="3">Ar21-2</strain>
    </source>
</reference>
<dbReference type="OrthoDB" id="2745134at2759"/>
<evidence type="ECO:0000256" key="1">
    <source>
        <dbReference type="SAM" id="Phobius"/>
    </source>
</evidence>
<evidence type="ECO:0000313" key="3">
    <source>
        <dbReference type="Proteomes" id="UP000217790"/>
    </source>
</evidence>
<accession>A0A2H3D6M0</accession>
<dbReference type="Proteomes" id="UP000217790">
    <property type="component" value="Unassembled WGS sequence"/>
</dbReference>
<evidence type="ECO:0000313" key="2">
    <source>
        <dbReference type="EMBL" id="PBK87072.1"/>
    </source>
</evidence>
<keyword evidence="1" id="KW-0472">Membrane</keyword>
<feature type="transmembrane region" description="Helical" evidence="1">
    <location>
        <begin position="430"/>
        <end position="453"/>
    </location>
</feature>